<comment type="caution">
    <text evidence="2">The sequence shown here is derived from an EMBL/GenBank/DDBJ whole genome shotgun (WGS) entry which is preliminary data.</text>
</comment>
<keyword evidence="3" id="KW-1185">Reference proteome</keyword>
<dbReference type="EMBL" id="JACHNF010000001">
    <property type="protein sequence ID" value="MBB5979091.1"/>
    <property type="molecule type" value="Genomic_DNA"/>
</dbReference>
<dbReference type="AlphaFoldDB" id="A0A841DMH6"/>
<organism evidence="2 3">
    <name type="scientific">Kribbella solani</name>
    <dbReference type="NCBI Taxonomy" id="236067"/>
    <lineage>
        <taxon>Bacteria</taxon>
        <taxon>Bacillati</taxon>
        <taxon>Actinomycetota</taxon>
        <taxon>Actinomycetes</taxon>
        <taxon>Propionibacteriales</taxon>
        <taxon>Kribbellaceae</taxon>
        <taxon>Kribbella</taxon>
    </lineage>
</organism>
<feature type="compositionally biased region" description="Polar residues" evidence="1">
    <location>
        <begin position="278"/>
        <end position="288"/>
    </location>
</feature>
<evidence type="ECO:0000256" key="1">
    <source>
        <dbReference type="SAM" id="MobiDB-lite"/>
    </source>
</evidence>
<evidence type="ECO:0000313" key="3">
    <source>
        <dbReference type="Proteomes" id="UP000558997"/>
    </source>
</evidence>
<protein>
    <submittedName>
        <fullName evidence="2">Uncharacterized protein</fullName>
    </submittedName>
</protein>
<accession>A0A841DMH6</accession>
<feature type="region of interest" description="Disordered" evidence="1">
    <location>
        <begin position="268"/>
        <end position="326"/>
    </location>
</feature>
<gene>
    <name evidence="2" type="ORF">HDA44_002432</name>
</gene>
<proteinExistence type="predicted"/>
<name>A0A841DMH6_9ACTN</name>
<evidence type="ECO:0000313" key="2">
    <source>
        <dbReference type="EMBL" id="MBB5979091.1"/>
    </source>
</evidence>
<reference evidence="2 3" key="1">
    <citation type="submission" date="2020-08" db="EMBL/GenBank/DDBJ databases">
        <title>Sequencing the genomes of 1000 actinobacteria strains.</title>
        <authorList>
            <person name="Klenk H.-P."/>
        </authorList>
    </citation>
    <scope>NUCLEOTIDE SEQUENCE [LARGE SCALE GENOMIC DNA]</scope>
    <source>
        <strain evidence="2 3">DSM 17294</strain>
    </source>
</reference>
<dbReference type="Proteomes" id="UP000558997">
    <property type="component" value="Unassembled WGS sequence"/>
</dbReference>
<sequence length="326" mass="35095">MIDLSDSNAWHTVKLVPPLTGAQLIAASKAVSEKSGDEHYQDDAYHDRYLSTVGRASRNLERNVVLAEDLARPYVEWDKTYESVLAVQHQLPGPEIRPQGAVDLENVVRSLKDYGTELQREAAVAAGRGSERELGVRPVVLGESATRQPVTFDRPTMGRDVIAAVEASCVKDEMYGTDFYQAETSDGTTSGVVVGQSSGLEQHSLVVVPVGGAGMIDPNLAYDEVIVAKHHNPVPGQMRFPAIPGPDQEAAAVGEFANRLDRNVRREQQLADAGRTARNPTRSASARQSGPAESRGDDEPANSRGEAPPGPPRGHTHRPGNNLSRG</sequence>
<dbReference type="RefSeq" id="WP_184833833.1">
    <property type="nucleotide sequence ID" value="NZ_BAAAVN010000001.1"/>
</dbReference>